<dbReference type="InterPro" id="IPR050297">
    <property type="entry name" value="LipidA_mod_glycosyltrf_83"/>
</dbReference>
<reference evidence="11 12" key="2">
    <citation type="submission" date="2019-08" db="EMBL/GenBank/DDBJ databases">
        <title>Amycolatopsis acidicola sp. nov., isolated from peat swamp forest soil.</title>
        <authorList>
            <person name="Srisuk N."/>
        </authorList>
    </citation>
    <scope>NUCLEOTIDE SEQUENCE [LARGE SCALE GENOMIC DNA]</scope>
    <source>
        <strain evidence="11 12">TBRC 6029</strain>
    </source>
</reference>
<feature type="transmembrane region" description="Helical" evidence="8">
    <location>
        <begin position="164"/>
        <end position="186"/>
    </location>
</feature>
<evidence type="ECO:0000313" key="11">
    <source>
        <dbReference type="EMBL" id="TVT54988.1"/>
    </source>
</evidence>
<dbReference type="InterPro" id="IPR038731">
    <property type="entry name" value="RgtA/B/C-like"/>
</dbReference>
<protein>
    <submittedName>
        <fullName evidence="11">Phospholipid carrier-dependent glycosyltransferase</fullName>
    </submittedName>
</protein>
<reference evidence="11 12" key="1">
    <citation type="submission" date="2019-07" db="EMBL/GenBank/DDBJ databases">
        <authorList>
            <person name="Duangmal K."/>
            <person name="Teo W.F.A."/>
        </authorList>
    </citation>
    <scope>NUCLEOTIDE SEQUENCE [LARGE SCALE GENOMIC DNA]</scope>
    <source>
        <strain evidence="11 12">TBRC 6029</strain>
    </source>
</reference>
<dbReference type="Pfam" id="PF24878">
    <property type="entry name" value="YkcB_C"/>
    <property type="match status" value="1"/>
</dbReference>
<evidence type="ECO:0000256" key="7">
    <source>
        <dbReference type="ARBA" id="ARBA00023136"/>
    </source>
</evidence>
<feature type="transmembrane region" description="Helical" evidence="8">
    <location>
        <begin position="262"/>
        <end position="283"/>
    </location>
</feature>
<dbReference type="OrthoDB" id="5241882at2"/>
<evidence type="ECO:0000259" key="10">
    <source>
        <dbReference type="Pfam" id="PF24878"/>
    </source>
</evidence>
<dbReference type="GO" id="GO:0010041">
    <property type="term" value="P:response to iron(III) ion"/>
    <property type="evidence" value="ECO:0007669"/>
    <property type="project" value="TreeGrafter"/>
</dbReference>
<keyword evidence="3" id="KW-0328">Glycosyltransferase</keyword>
<feature type="domain" description="Glycosyltransferase RgtA/B/C/D-like" evidence="9">
    <location>
        <begin position="119"/>
        <end position="276"/>
    </location>
</feature>
<evidence type="ECO:0000256" key="5">
    <source>
        <dbReference type="ARBA" id="ARBA00022692"/>
    </source>
</evidence>
<evidence type="ECO:0000259" key="9">
    <source>
        <dbReference type="Pfam" id="PF13231"/>
    </source>
</evidence>
<dbReference type="PANTHER" id="PTHR33908:SF3">
    <property type="entry name" value="UNDECAPRENYL PHOSPHATE-ALPHA-4-AMINO-4-DEOXY-L-ARABINOSE ARABINOSYL TRANSFERASE"/>
    <property type="match status" value="1"/>
</dbReference>
<feature type="transmembrane region" description="Helical" evidence="8">
    <location>
        <begin position="459"/>
        <end position="479"/>
    </location>
</feature>
<dbReference type="Pfam" id="PF13231">
    <property type="entry name" value="PMT_2"/>
    <property type="match status" value="1"/>
</dbReference>
<comment type="subcellular location">
    <subcellularLocation>
        <location evidence="1">Cell membrane</location>
        <topology evidence="1">Multi-pass membrane protein</topology>
    </subcellularLocation>
</comment>
<accession>A0A558D1V2</accession>
<keyword evidence="2" id="KW-1003">Cell membrane</keyword>
<dbReference type="PANTHER" id="PTHR33908">
    <property type="entry name" value="MANNOSYLTRANSFERASE YKCB-RELATED"/>
    <property type="match status" value="1"/>
</dbReference>
<dbReference type="GO" id="GO:0009103">
    <property type="term" value="P:lipopolysaccharide biosynthetic process"/>
    <property type="evidence" value="ECO:0007669"/>
    <property type="project" value="UniProtKB-ARBA"/>
</dbReference>
<feature type="transmembrane region" description="Helical" evidence="8">
    <location>
        <begin position="62"/>
        <end position="81"/>
    </location>
</feature>
<comment type="caution">
    <text evidence="11">The sequence shown here is derived from an EMBL/GenBank/DDBJ whole genome shotgun (WGS) entry which is preliminary data.</text>
</comment>
<gene>
    <name evidence="11" type="ORF">FNH05_10010</name>
</gene>
<evidence type="ECO:0000256" key="1">
    <source>
        <dbReference type="ARBA" id="ARBA00004651"/>
    </source>
</evidence>
<feature type="transmembrane region" description="Helical" evidence="8">
    <location>
        <begin position="215"/>
        <end position="231"/>
    </location>
</feature>
<keyword evidence="5 8" id="KW-0812">Transmembrane</keyword>
<dbReference type="EMBL" id="VJWX01000068">
    <property type="protein sequence ID" value="TVT54988.1"/>
    <property type="molecule type" value="Genomic_DNA"/>
</dbReference>
<dbReference type="AlphaFoldDB" id="A0A558D1V2"/>
<feature type="transmembrane region" description="Helical" evidence="8">
    <location>
        <begin position="486"/>
        <end position="503"/>
    </location>
</feature>
<keyword evidence="7 8" id="KW-0472">Membrane</keyword>
<dbReference type="GO" id="GO:0016763">
    <property type="term" value="F:pentosyltransferase activity"/>
    <property type="evidence" value="ECO:0007669"/>
    <property type="project" value="TreeGrafter"/>
</dbReference>
<dbReference type="GO" id="GO:0005886">
    <property type="term" value="C:plasma membrane"/>
    <property type="evidence" value="ECO:0007669"/>
    <property type="project" value="UniProtKB-SubCell"/>
</dbReference>
<evidence type="ECO:0000256" key="2">
    <source>
        <dbReference type="ARBA" id="ARBA00022475"/>
    </source>
</evidence>
<keyword evidence="6 8" id="KW-1133">Transmembrane helix</keyword>
<evidence type="ECO:0000313" key="12">
    <source>
        <dbReference type="Proteomes" id="UP000320011"/>
    </source>
</evidence>
<dbReference type="Proteomes" id="UP000320011">
    <property type="component" value="Unassembled WGS sequence"/>
</dbReference>
<feature type="transmembrane region" description="Helical" evidence="8">
    <location>
        <begin position="379"/>
        <end position="402"/>
    </location>
</feature>
<evidence type="ECO:0000256" key="8">
    <source>
        <dbReference type="SAM" id="Phobius"/>
    </source>
</evidence>
<proteinExistence type="predicted"/>
<feature type="domain" description="Putative mannosyltransferase YkcA/B-like C-terminal" evidence="10">
    <location>
        <begin position="561"/>
        <end position="628"/>
    </location>
</feature>
<dbReference type="InterPro" id="IPR056785">
    <property type="entry name" value="YkcA/B-like_C"/>
</dbReference>
<keyword evidence="4 11" id="KW-0808">Transferase</keyword>
<feature type="transmembrane region" description="Helical" evidence="8">
    <location>
        <begin position="435"/>
        <end position="453"/>
    </location>
</feature>
<evidence type="ECO:0000256" key="6">
    <source>
        <dbReference type="ARBA" id="ARBA00022989"/>
    </source>
</evidence>
<evidence type="ECO:0000256" key="4">
    <source>
        <dbReference type="ARBA" id="ARBA00022679"/>
    </source>
</evidence>
<evidence type="ECO:0000256" key="3">
    <source>
        <dbReference type="ARBA" id="ARBA00022676"/>
    </source>
</evidence>
<organism evidence="11 12">
    <name type="scientific">Amycolatopsis rhizosphaerae</name>
    <dbReference type="NCBI Taxonomy" id="2053003"/>
    <lineage>
        <taxon>Bacteria</taxon>
        <taxon>Bacillati</taxon>
        <taxon>Actinomycetota</taxon>
        <taxon>Actinomycetes</taxon>
        <taxon>Pseudonocardiales</taxon>
        <taxon>Pseudonocardiaceae</taxon>
        <taxon>Amycolatopsis</taxon>
    </lineage>
</organism>
<sequence>MSRTSAYPWCAASGTSPAADPAAGVDPGVEGNLGVWADAPGGRSRLSSPMTIRVPVQERIRFERVALGALLLAAAALYVWSPAGRTFQPYYAAAIRSMAHSARAFLFAGYDPAGVVTLDKPPLAFWVQATAAWAFGYHWWLIAAIQAAEGVAAVFVLHRLVRRWAGPATALLAAALLVLCPITTAISRDDTPDSLLVLILLLAAYCATRAAKDGHTGWLTGAGALIGLGFLTKMLMAWAVLPALAAAYLAAPVPWRRKVARLALAGVVMLAVSLSWPLLISLWPGDKPFVGSTGDGSIWQLILGYNGFGRLVGADTGSLSALGGTLGTGFGGSPGPLRLFDTELGGQIAWLLPLALVSVAVAAWQGVRRRAGTARERAGWLLWGCWLIVYGLVFSFTGGIFHGYYTSLLAPAVAAAAAAGLVTCAAWYRAGTKAGVLLPAAIAGTTALSFLILSRTPDWLPWLRYTVVVLGPAAALGALTRRRYPALIAGLVAILAGPAAYVLDTAAAEPDIIAAADPSAGPARDAAAGLGATLKGDAAAAYAAFMDSAATLTAGQDEMLRYASAKAPDLPITLAVEGGSYGTDPYLIHRGATVVPLGGYLGLDPAPTAGQLAAWVHGGRVRFVLLPAVFLHFKGSGGGSVVPGSSPVVERIAWFTRQCRPVPAASIGQDATRAGVLFDCG</sequence>
<feature type="transmembrane region" description="Helical" evidence="8">
    <location>
        <begin position="348"/>
        <end position="367"/>
    </location>
</feature>
<name>A0A558D1V2_9PSEU</name>
<keyword evidence="12" id="KW-1185">Reference proteome</keyword>
<feature type="transmembrane region" description="Helical" evidence="8">
    <location>
        <begin position="137"/>
        <end position="157"/>
    </location>
</feature>
<feature type="transmembrane region" description="Helical" evidence="8">
    <location>
        <begin position="408"/>
        <end position="428"/>
    </location>
</feature>